<proteinExistence type="predicted"/>
<evidence type="ECO:0000313" key="4">
    <source>
        <dbReference type="Proteomes" id="UP000294599"/>
    </source>
</evidence>
<evidence type="ECO:0000259" key="2">
    <source>
        <dbReference type="Pfam" id="PF13460"/>
    </source>
</evidence>
<dbReference type="InterPro" id="IPR016040">
    <property type="entry name" value="NAD(P)-bd_dom"/>
</dbReference>
<dbReference type="PANTHER" id="PTHR12126:SF11">
    <property type="entry name" value="NADH DEHYDROGENASE [UBIQUINONE] 1 ALPHA SUBCOMPLEX SUBUNIT 9, MITOCHONDRIAL"/>
    <property type="match status" value="1"/>
</dbReference>
<comment type="caution">
    <text evidence="3">The sequence shown here is derived from an EMBL/GenBank/DDBJ whole genome shotgun (WGS) entry which is preliminary data.</text>
</comment>
<organism evidence="3 4">
    <name type="scientific">Pseudofulvimonas gallinarii</name>
    <dbReference type="NCBI Taxonomy" id="634155"/>
    <lineage>
        <taxon>Bacteria</taxon>
        <taxon>Pseudomonadati</taxon>
        <taxon>Pseudomonadota</taxon>
        <taxon>Gammaproteobacteria</taxon>
        <taxon>Lysobacterales</taxon>
        <taxon>Rhodanobacteraceae</taxon>
        <taxon>Pseudofulvimonas</taxon>
    </lineage>
</organism>
<dbReference type="Pfam" id="PF13460">
    <property type="entry name" value="NAD_binding_10"/>
    <property type="match status" value="1"/>
</dbReference>
<keyword evidence="1" id="KW-0812">Transmembrane</keyword>
<feature type="transmembrane region" description="Helical" evidence="1">
    <location>
        <begin position="379"/>
        <end position="403"/>
    </location>
</feature>
<feature type="transmembrane region" description="Helical" evidence="1">
    <location>
        <begin position="353"/>
        <end position="372"/>
    </location>
</feature>
<reference evidence="3 4" key="1">
    <citation type="submission" date="2019-03" db="EMBL/GenBank/DDBJ databases">
        <title>Genomic Encyclopedia of Type Strains, Phase IV (KMG-IV): sequencing the most valuable type-strain genomes for metagenomic binning, comparative biology and taxonomic classification.</title>
        <authorList>
            <person name="Goeker M."/>
        </authorList>
    </citation>
    <scope>NUCLEOTIDE SEQUENCE [LARGE SCALE GENOMIC DNA]</scope>
    <source>
        <strain evidence="3 4">DSM 21944</strain>
    </source>
</reference>
<keyword evidence="1" id="KW-0472">Membrane</keyword>
<dbReference type="Proteomes" id="UP000294599">
    <property type="component" value="Unassembled WGS sequence"/>
</dbReference>
<dbReference type="InterPro" id="IPR051207">
    <property type="entry name" value="ComplexI_NDUFA9_subunit"/>
</dbReference>
<protein>
    <submittedName>
        <fullName evidence="3">Uncharacterized protein YbjT (DUF2867 family)</fullName>
    </submittedName>
</protein>
<keyword evidence="1" id="KW-1133">Transmembrane helix</keyword>
<sequence>MRVLVTGAYGFIGSQVVAALLAAEHRPVCAVRGGRSDSRFQGVESIACDFARDDDPALWRDRLAGIDAVVNCAGILRERGRDTHAQVNERTPVALFRACESAGVGRVVQVSALGDPADGEFIAAKHRADAALMGMDLDWVVLRPSLVYSVDGSYGGSSLLRALAAAPVIPLPAGGDAKIQPLALPDLAAAVVAAVERDTAARQCIEIVGPETLALKDYLAAWRTWLDAGSFRSVRLPRALSTVGAHLGEWLGRGPAGLTMWRMLERGRLATPDSAERLRQTLDLAPRTLASALNARPASSADHWHARLYPLAPVLRWVLALTWIASGLVGFTLDRETVAALFAPAGLAPSAAHAIGLAASVVDMVLGLLLVLDRWRGPVLAAMALSVLAYTIYIGLWLPQWWLDPFGGLLKNFVILAAIAMAAATGRRS</sequence>
<dbReference type="EMBL" id="SMAF01000016">
    <property type="protein sequence ID" value="TCS96170.1"/>
    <property type="molecule type" value="Genomic_DNA"/>
</dbReference>
<dbReference type="GO" id="GO:0044877">
    <property type="term" value="F:protein-containing complex binding"/>
    <property type="evidence" value="ECO:0007669"/>
    <property type="project" value="TreeGrafter"/>
</dbReference>
<accession>A0A4R3LAH7</accession>
<gene>
    <name evidence="3" type="ORF">EDC25_11624</name>
</gene>
<dbReference type="SUPFAM" id="SSF51735">
    <property type="entry name" value="NAD(P)-binding Rossmann-fold domains"/>
    <property type="match status" value="1"/>
</dbReference>
<evidence type="ECO:0000313" key="3">
    <source>
        <dbReference type="EMBL" id="TCS96170.1"/>
    </source>
</evidence>
<dbReference type="Pfam" id="PF13781">
    <property type="entry name" value="DoxX_3"/>
    <property type="match status" value="1"/>
</dbReference>
<dbReference type="InterPro" id="IPR025695">
    <property type="entry name" value="DoxX-like"/>
</dbReference>
<dbReference type="PANTHER" id="PTHR12126">
    <property type="entry name" value="NADH-UBIQUINONE OXIDOREDUCTASE 39 KDA SUBUNIT-RELATED"/>
    <property type="match status" value="1"/>
</dbReference>
<keyword evidence="4" id="KW-1185">Reference proteome</keyword>
<feature type="domain" description="NAD(P)-binding" evidence="2">
    <location>
        <begin position="7"/>
        <end position="147"/>
    </location>
</feature>
<feature type="transmembrane region" description="Helical" evidence="1">
    <location>
        <begin position="409"/>
        <end position="426"/>
    </location>
</feature>
<dbReference type="Gene3D" id="3.40.50.720">
    <property type="entry name" value="NAD(P)-binding Rossmann-like Domain"/>
    <property type="match status" value="1"/>
</dbReference>
<evidence type="ECO:0000256" key="1">
    <source>
        <dbReference type="SAM" id="Phobius"/>
    </source>
</evidence>
<dbReference type="InterPro" id="IPR036291">
    <property type="entry name" value="NAD(P)-bd_dom_sf"/>
</dbReference>
<name>A0A4R3LAH7_9GAMM</name>
<dbReference type="RefSeq" id="WP_123522395.1">
    <property type="nucleotide sequence ID" value="NZ_JBHLWF010000019.1"/>
</dbReference>
<dbReference type="AlphaFoldDB" id="A0A4R3LAH7"/>
<dbReference type="OrthoDB" id="9776313at2"/>